<protein>
    <submittedName>
        <fullName evidence="3">HCP-like protein</fullName>
    </submittedName>
</protein>
<evidence type="ECO:0000256" key="2">
    <source>
        <dbReference type="SAM" id="MobiDB-lite"/>
    </source>
</evidence>
<feature type="compositionally biased region" description="Low complexity" evidence="2">
    <location>
        <begin position="99"/>
        <end position="110"/>
    </location>
</feature>
<feature type="compositionally biased region" description="Polar residues" evidence="2">
    <location>
        <begin position="326"/>
        <end position="336"/>
    </location>
</feature>
<evidence type="ECO:0000313" key="3">
    <source>
        <dbReference type="EMBL" id="TGZ79292.1"/>
    </source>
</evidence>
<feature type="region of interest" description="Disordered" evidence="2">
    <location>
        <begin position="409"/>
        <end position="488"/>
    </location>
</feature>
<accession>A0A4S2MQ09</accession>
<dbReference type="OrthoDB" id="272077at2759"/>
<feature type="region of interest" description="Disordered" evidence="2">
    <location>
        <begin position="207"/>
        <end position="350"/>
    </location>
</feature>
<dbReference type="InterPro" id="IPR006597">
    <property type="entry name" value="Sel1-like"/>
</dbReference>
<dbReference type="Proteomes" id="UP000298138">
    <property type="component" value="Unassembled WGS sequence"/>
</dbReference>
<dbReference type="SMART" id="SM00671">
    <property type="entry name" value="SEL1"/>
    <property type="match status" value="7"/>
</dbReference>
<keyword evidence="1" id="KW-0677">Repeat</keyword>
<dbReference type="EMBL" id="ML220133">
    <property type="protein sequence ID" value="TGZ79292.1"/>
    <property type="molecule type" value="Genomic_DNA"/>
</dbReference>
<evidence type="ECO:0000256" key="1">
    <source>
        <dbReference type="ARBA" id="ARBA00022737"/>
    </source>
</evidence>
<dbReference type="Pfam" id="PF08238">
    <property type="entry name" value="Sel1"/>
    <property type="match status" value="7"/>
</dbReference>
<sequence>MAYPHQNPQYSHGQPPNQYQNVGPGGYGLGPDPRPLAPHDEYYGDDGQYYPEQYGPSGAQGPAMRAQSQHRQRPPPQDGYQHDPMARLEQGMRSMTFDNRGPPNRNPNMGGYRGRGYNESDYGNGYHSQGQPRGGWEPSQPGRPPPRMGSRAREGYPQYGQMGHQQQAGYDQRWHTDAEYRGYDGYGYEQQPPAPVQGIQRSMTMPANVNYPHSREPPMPAMQEHQYPAPRETQGVRRVSEAEYGRESVGAFLDSYYDEPESTSQPPAGVVEAPTAPPERLSADGSRVDDGTRVAVELPAEVPAPAQNMNFSRPQPHADHGATHQHPPQSQSNLGVPQQMHKVHSQPEMRNVMPGGYGQEYMTHPGGYGGHEGHSEVAGDGRYMAGYGGHNQGHPAGPMPSGMVHSPVSDGGGMRHPRRVDSVPQRLGSVPPTAYTQRPEDSLPAHPEPEGYRQQGPYPNQNFGLPAHPPPIRPGLVNNGSHPPPQRQYDVEPTVTTAPVEQGPVTHQELEKLSQAVKLNPGDPKLHLTYAKKLVEAATVLASDGGKADMKTTRKNRENYVYEAHKIVKKLTAASNPYPEAIFYLASCYGEGLLGLQIDHEKAYNLYQSAAKLGHGPSAYRTAVCSELGAGVRRDPTKAIQWYKKAASLGETPAMFKLGMIQWKGLLGQPRNPRDGLIWLKRAADQADENNQHALHELALIYERPEGSDVVIGDVSYARELFQKAAELGYPASQFRIASAYEYGTMGCPIDPKKSIAWYSKAAMKGDLESQLALSGWYLTGSDGVLQQSDTEAYLWARKAAERGLAKAEYALGYFTEVGIGVTANMEEAKRWYYKAASQAHTKAQTRLQELKRGGSAAAQKPRERLSRTNVKHKDDGDCVIM</sequence>
<feature type="region of interest" description="Disordered" evidence="2">
    <location>
        <begin position="852"/>
        <end position="882"/>
    </location>
</feature>
<feature type="compositionally biased region" description="Polar residues" evidence="2">
    <location>
        <begin position="1"/>
        <end position="21"/>
    </location>
</feature>
<keyword evidence="4" id="KW-1185">Reference proteome</keyword>
<dbReference type="STRING" id="341454.A0A4S2MQ09"/>
<dbReference type="AlphaFoldDB" id="A0A4S2MQ09"/>
<proteinExistence type="predicted"/>
<gene>
    <name evidence="3" type="ORF">EX30DRAFT_342577</name>
</gene>
<feature type="compositionally biased region" description="Low complexity" evidence="2">
    <location>
        <begin position="294"/>
        <end position="306"/>
    </location>
</feature>
<evidence type="ECO:0000313" key="4">
    <source>
        <dbReference type="Proteomes" id="UP000298138"/>
    </source>
</evidence>
<dbReference type="InterPro" id="IPR051726">
    <property type="entry name" value="Chitin_Synth_Reg"/>
</dbReference>
<dbReference type="PANTHER" id="PTHR46430:SF3">
    <property type="entry name" value="ACTIVATOR OF C KINASE PROTEIN 1"/>
    <property type="match status" value="1"/>
</dbReference>
<feature type="compositionally biased region" description="Basic and acidic residues" evidence="2">
    <location>
        <begin position="234"/>
        <end position="246"/>
    </location>
</feature>
<dbReference type="Gene3D" id="1.25.40.10">
    <property type="entry name" value="Tetratricopeptide repeat domain"/>
    <property type="match status" value="2"/>
</dbReference>
<dbReference type="SUPFAM" id="SSF81901">
    <property type="entry name" value="HCP-like"/>
    <property type="match status" value="1"/>
</dbReference>
<feature type="compositionally biased region" description="Basic and acidic residues" evidence="2">
    <location>
        <begin position="438"/>
        <end position="451"/>
    </location>
</feature>
<dbReference type="InterPro" id="IPR011990">
    <property type="entry name" value="TPR-like_helical_dom_sf"/>
</dbReference>
<dbReference type="InParanoid" id="A0A4S2MQ09"/>
<dbReference type="PANTHER" id="PTHR46430">
    <property type="entry name" value="PROTEIN SKT5-RELATED"/>
    <property type="match status" value="1"/>
</dbReference>
<organism evidence="3 4">
    <name type="scientific">Ascodesmis nigricans</name>
    <dbReference type="NCBI Taxonomy" id="341454"/>
    <lineage>
        <taxon>Eukaryota</taxon>
        <taxon>Fungi</taxon>
        <taxon>Dikarya</taxon>
        <taxon>Ascomycota</taxon>
        <taxon>Pezizomycotina</taxon>
        <taxon>Pezizomycetes</taxon>
        <taxon>Pezizales</taxon>
        <taxon>Ascodesmidaceae</taxon>
        <taxon>Ascodesmis</taxon>
    </lineage>
</organism>
<feature type="compositionally biased region" description="Basic and acidic residues" evidence="2">
    <location>
        <begin position="861"/>
        <end position="882"/>
    </location>
</feature>
<name>A0A4S2MQ09_9PEZI</name>
<feature type="region of interest" description="Disordered" evidence="2">
    <location>
        <begin position="1"/>
        <end position="171"/>
    </location>
</feature>
<reference evidence="3 4" key="1">
    <citation type="submission" date="2019-04" db="EMBL/GenBank/DDBJ databases">
        <title>Comparative genomics and transcriptomics to analyze fruiting body development in filamentous ascomycetes.</title>
        <authorList>
            <consortium name="DOE Joint Genome Institute"/>
            <person name="Lutkenhaus R."/>
            <person name="Traeger S."/>
            <person name="Breuer J."/>
            <person name="Kuo A."/>
            <person name="Lipzen A."/>
            <person name="Pangilinan J."/>
            <person name="Dilworth D."/>
            <person name="Sandor L."/>
            <person name="Poggeler S."/>
            <person name="Barry K."/>
            <person name="Grigoriev I.V."/>
            <person name="Nowrousian M."/>
        </authorList>
    </citation>
    <scope>NUCLEOTIDE SEQUENCE [LARGE SCALE GENOMIC DNA]</scope>
    <source>
        <strain evidence="3 4">CBS 389.68</strain>
    </source>
</reference>